<proteinExistence type="predicted"/>
<dbReference type="InterPro" id="IPR029058">
    <property type="entry name" value="AB_hydrolase_fold"/>
</dbReference>
<evidence type="ECO:0000259" key="2">
    <source>
        <dbReference type="Pfam" id="PF07859"/>
    </source>
</evidence>
<dbReference type="InterPro" id="IPR050300">
    <property type="entry name" value="GDXG_lipolytic_enzyme"/>
</dbReference>
<evidence type="ECO:0000313" key="3">
    <source>
        <dbReference type="EMBL" id="KNE29003.1"/>
    </source>
</evidence>
<keyword evidence="1" id="KW-0378">Hydrolase</keyword>
<accession>A0AAW3IDQ2</accession>
<feature type="domain" description="Alpha/beta hydrolase fold-3" evidence="2">
    <location>
        <begin position="79"/>
        <end position="285"/>
    </location>
</feature>
<gene>
    <name evidence="3" type="ORF">AFM18_03905</name>
</gene>
<dbReference type="PANTHER" id="PTHR48081:SF8">
    <property type="entry name" value="ALPHA_BETA HYDROLASE FOLD-3 DOMAIN-CONTAINING PROTEIN-RELATED"/>
    <property type="match status" value="1"/>
</dbReference>
<dbReference type="GO" id="GO:0016787">
    <property type="term" value="F:hydrolase activity"/>
    <property type="evidence" value="ECO:0007669"/>
    <property type="project" value="UniProtKB-KW"/>
</dbReference>
<protein>
    <submittedName>
        <fullName evidence="3">Esterase</fullName>
    </submittedName>
</protein>
<dbReference type="EMBL" id="LGVG01000003">
    <property type="protein sequence ID" value="KNE29003.1"/>
    <property type="molecule type" value="Genomic_DNA"/>
</dbReference>
<name>A0AAW3IDQ2_9BURK</name>
<comment type="caution">
    <text evidence="3">The sequence shown here is derived from an EMBL/GenBank/DDBJ whole genome shotgun (WGS) entry which is preliminary data.</text>
</comment>
<dbReference type="PANTHER" id="PTHR48081">
    <property type="entry name" value="AB HYDROLASE SUPERFAMILY PROTEIN C4A8.06C"/>
    <property type="match status" value="1"/>
</dbReference>
<dbReference type="AlphaFoldDB" id="A0AAW3IDQ2"/>
<evidence type="ECO:0000256" key="1">
    <source>
        <dbReference type="ARBA" id="ARBA00022801"/>
    </source>
</evidence>
<dbReference type="Pfam" id="PF07859">
    <property type="entry name" value="Abhydrolase_3"/>
    <property type="match status" value="1"/>
</dbReference>
<dbReference type="Proteomes" id="UP000037511">
    <property type="component" value="Unassembled WGS sequence"/>
</dbReference>
<sequence>MAVDPHISAFLVKLSSLSTPMVLQEIRAATEVRLRALQGDTEAVDAVADLQATCHDGQPLRIRAYTPAGCGKKKSMPAIVFAHGGGWFRSSLDLYDNPCRALANATRCNVYSVDYRRAFKHKVSVAVKDVYAGLQWVSVNADMLGIDRQRIAVCGDSAGGNLAAAAAIMARDRVGPAVAHQLLFYPVMDYAFSAQSYQDYGRNFFMAEETMRYCWFTYLLNESEGALPHASPLRLQTAAGLPAATVLVSEYDPLRDEGEAYAKRLREGGVVADTHRLPGMVHACIHMLGLTPAARSLFELAGRAMRMAFKSKAPV</sequence>
<dbReference type="Gene3D" id="3.40.50.1820">
    <property type="entry name" value="alpha/beta hydrolase"/>
    <property type="match status" value="1"/>
</dbReference>
<dbReference type="RefSeq" id="WP_050445466.1">
    <property type="nucleotide sequence ID" value="NZ_LGVG01000003.1"/>
</dbReference>
<dbReference type="InterPro" id="IPR013094">
    <property type="entry name" value="AB_hydrolase_3"/>
</dbReference>
<dbReference type="SUPFAM" id="SSF53474">
    <property type="entry name" value="alpha/beta-Hydrolases"/>
    <property type="match status" value="1"/>
</dbReference>
<evidence type="ECO:0000313" key="4">
    <source>
        <dbReference type="Proteomes" id="UP000037511"/>
    </source>
</evidence>
<reference evidence="3 4" key="1">
    <citation type="submission" date="2015-07" db="EMBL/GenBank/DDBJ databases">
        <title>Draft genome of Achromobacter spanius.</title>
        <authorList>
            <person name="Wang X."/>
        </authorList>
    </citation>
    <scope>NUCLEOTIDE SEQUENCE [LARGE SCALE GENOMIC DNA]</scope>
    <source>
        <strain evidence="3 4">CGMCC9173</strain>
    </source>
</reference>
<organism evidence="3 4">
    <name type="scientific">Achromobacter spanius</name>
    <dbReference type="NCBI Taxonomy" id="217203"/>
    <lineage>
        <taxon>Bacteria</taxon>
        <taxon>Pseudomonadati</taxon>
        <taxon>Pseudomonadota</taxon>
        <taxon>Betaproteobacteria</taxon>
        <taxon>Burkholderiales</taxon>
        <taxon>Alcaligenaceae</taxon>
        <taxon>Achromobacter</taxon>
    </lineage>
</organism>